<protein>
    <submittedName>
        <fullName evidence="2 4">Uncharacterized protein</fullName>
    </submittedName>
</protein>
<keyword evidence="1" id="KW-0732">Signal</keyword>
<organism evidence="3 4">
    <name type="scientific">Toxocara canis</name>
    <name type="common">Canine roundworm</name>
    <dbReference type="NCBI Taxonomy" id="6265"/>
    <lineage>
        <taxon>Eukaryota</taxon>
        <taxon>Metazoa</taxon>
        <taxon>Ecdysozoa</taxon>
        <taxon>Nematoda</taxon>
        <taxon>Chromadorea</taxon>
        <taxon>Rhabditida</taxon>
        <taxon>Spirurina</taxon>
        <taxon>Ascaridomorpha</taxon>
        <taxon>Ascaridoidea</taxon>
        <taxon>Toxocaridae</taxon>
        <taxon>Toxocara</taxon>
    </lineage>
</organism>
<feature type="chain" id="PRO_5044553536" evidence="1">
    <location>
        <begin position="17"/>
        <end position="138"/>
    </location>
</feature>
<evidence type="ECO:0000313" key="2">
    <source>
        <dbReference type="EMBL" id="VDM45476.1"/>
    </source>
</evidence>
<accession>A0A183V085</accession>
<evidence type="ECO:0000313" key="4">
    <source>
        <dbReference type="WBParaSite" id="TCNE_0001415501-mRNA-1"/>
    </source>
</evidence>
<dbReference type="AlphaFoldDB" id="A0A183V085"/>
<dbReference type="Proteomes" id="UP000050794">
    <property type="component" value="Unassembled WGS sequence"/>
</dbReference>
<evidence type="ECO:0000256" key="1">
    <source>
        <dbReference type="SAM" id="SignalP"/>
    </source>
</evidence>
<reference evidence="4" key="1">
    <citation type="submission" date="2016-06" db="UniProtKB">
        <authorList>
            <consortium name="WormBaseParasite"/>
        </authorList>
    </citation>
    <scope>IDENTIFICATION</scope>
</reference>
<sequence>MFFFFAINHLIDAVFSISFFFDICRCFCFSTPPYPNFLFGNDVTIAYSAAHPPKTVGVRLTNMLREYTEEPATNETVGYLFSPDFLSDTDLGRIFQRYELSIEGEPMNGFQIEIMRPINNCQILLEGDYDGTPSLYDE</sequence>
<dbReference type="EMBL" id="UYWY01022095">
    <property type="protein sequence ID" value="VDM45476.1"/>
    <property type="molecule type" value="Genomic_DNA"/>
</dbReference>
<gene>
    <name evidence="2" type="ORF">TCNE_LOCUS14155</name>
</gene>
<name>A0A183V085_TOXCA</name>
<evidence type="ECO:0000313" key="3">
    <source>
        <dbReference type="Proteomes" id="UP000050794"/>
    </source>
</evidence>
<proteinExistence type="predicted"/>
<feature type="signal peptide" evidence="1">
    <location>
        <begin position="1"/>
        <end position="16"/>
    </location>
</feature>
<dbReference type="WBParaSite" id="TCNE_0001415501-mRNA-1">
    <property type="protein sequence ID" value="TCNE_0001415501-mRNA-1"/>
    <property type="gene ID" value="TCNE_0001415501"/>
</dbReference>
<keyword evidence="3" id="KW-1185">Reference proteome</keyword>
<reference evidence="2 3" key="2">
    <citation type="submission" date="2018-11" db="EMBL/GenBank/DDBJ databases">
        <authorList>
            <consortium name="Pathogen Informatics"/>
        </authorList>
    </citation>
    <scope>NUCLEOTIDE SEQUENCE [LARGE SCALE GENOMIC DNA]</scope>
</reference>